<dbReference type="EMBL" id="CM020618">
    <property type="protein sequence ID" value="KAK1860654.1"/>
    <property type="molecule type" value="Genomic_DNA"/>
</dbReference>
<evidence type="ECO:0000313" key="1">
    <source>
        <dbReference type="EMBL" id="KAK1860654.1"/>
    </source>
</evidence>
<protein>
    <submittedName>
        <fullName evidence="1">Uncharacterized protein</fullName>
    </submittedName>
</protein>
<comment type="caution">
    <text evidence="1">The sequence shown here is derived from an EMBL/GenBank/DDBJ whole genome shotgun (WGS) entry which is preliminary data.</text>
</comment>
<keyword evidence="2" id="KW-1185">Reference proteome</keyword>
<name>A0ACC3BRS3_PYRYE</name>
<gene>
    <name evidence="1" type="ORF">I4F81_003242</name>
</gene>
<sequence>MTASASCTLRAAFPDSVRKVDLGNQESVSSFIKHLCNCKAVLGVEVIARNNDHPRGIAAPPRDNVRNFKASVSGRKRRLGADGQIGLSGDILRVCQQVCDKEGVFVTGPPGSGKTFLLRKTIRTLRDAGVTVAVCGTTGVAANMVGGITAHSWAGFIHGHADVSLPLDHVVNEVIPRAAKGRMRDAMVLVIDEIGTMSAEFLERLDEVLRATDDDLARLASRRTDAPPASAVWLKTHTSLAAAKNDTELAKLEGQAVAFSAVDVVIAPYISMKQASELLDDGTDFVRRLVLRVGAVVAVHSNCFHSYGVPAGSRGVVESIISSGPAQIPIVRFFLAEGGFATVRVLPIRTAVHALEDDLNVKVIGTIDTLPLLV</sequence>
<reference evidence="1" key="1">
    <citation type="submission" date="2019-11" db="EMBL/GenBank/DDBJ databases">
        <title>Nori genome reveals adaptations in red seaweeds to the harsh intertidal environment.</title>
        <authorList>
            <person name="Wang D."/>
            <person name="Mao Y."/>
        </authorList>
    </citation>
    <scope>NUCLEOTIDE SEQUENCE</scope>
    <source>
        <tissue evidence="1">Gametophyte</tissue>
    </source>
</reference>
<proteinExistence type="predicted"/>
<organism evidence="1 2">
    <name type="scientific">Pyropia yezoensis</name>
    <name type="common">Susabi-nori</name>
    <name type="synonym">Porphyra yezoensis</name>
    <dbReference type="NCBI Taxonomy" id="2788"/>
    <lineage>
        <taxon>Eukaryota</taxon>
        <taxon>Rhodophyta</taxon>
        <taxon>Bangiophyceae</taxon>
        <taxon>Bangiales</taxon>
        <taxon>Bangiaceae</taxon>
        <taxon>Pyropia</taxon>
    </lineage>
</organism>
<dbReference type="Proteomes" id="UP000798662">
    <property type="component" value="Chromosome 1"/>
</dbReference>
<evidence type="ECO:0000313" key="2">
    <source>
        <dbReference type="Proteomes" id="UP000798662"/>
    </source>
</evidence>
<accession>A0ACC3BRS3</accession>